<organism evidence="2">
    <name type="scientific">Candidatus Kentrum sp. LFY</name>
    <dbReference type="NCBI Taxonomy" id="2126342"/>
    <lineage>
        <taxon>Bacteria</taxon>
        <taxon>Pseudomonadati</taxon>
        <taxon>Pseudomonadota</taxon>
        <taxon>Gammaproteobacteria</taxon>
        <taxon>Candidatus Kentrum</taxon>
    </lineage>
</organism>
<keyword evidence="1" id="KW-0812">Transmembrane</keyword>
<protein>
    <submittedName>
        <fullName evidence="2">Uncharacterized protein</fullName>
    </submittedName>
</protein>
<dbReference type="AlphaFoldDB" id="A0A450WJ17"/>
<evidence type="ECO:0000256" key="1">
    <source>
        <dbReference type="SAM" id="Phobius"/>
    </source>
</evidence>
<feature type="transmembrane region" description="Helical" evidence="1">
    <location>
        <begin position="91"/>
        <end position="110"/>
    </location>
</feature>
<name>A0A450WJ17_9GAMM</name>
<keyword evidence="1" id="KW-1133">Transmembrane helix</keyword>
<keyword evidence="1" id="KW-0472">Membrane</keyword>
<proteinExistence type="predicted"/>
<reference evidence="2" key="1">
    <citation type="submission" date="2019-02" db="EMBL/GenBank/DDBJ databases">
        <authorList>
            <person name="Gruber-Vodicka R. H."/>
            <person name="Seah K. B. B."/>
        </authorList>
    </citation>
    <scope>NUCLEOTIDE SEQUENCE</scope>
    <source>
        <strain evidence="2">BECK_BY7</strain>
    </source>
</reference>
<gene>
    <name evidence="2" type="ORF">BECKLFY1418C_GA0070996_102823</name>
</gene>
<evidence type="ECO:0000313" key="2">
    <source>
        <dbReference type="EMBL" id="VFK17025.1"/>
    </source>
</evidence>
<sequence length="117" mass="13711">MKGRLFEYSAFRTQNSTRRGRSLSAFILFISRSASQMRKLNLLALRVGSEAGWARISVPVFPEFLFFRYVYGTPVLLYRCRAMLHRFEHKLRWIFSLFSGFISIIIRLIGKPGRSLE</sequence>
<accession>A0A450WJ17</accession>
<dbReference type="EMBL" id="CAADFN010000028">
    <property type="protein sequence ID" value="VFK17025.1"/>
    <property type="molecule type" value="Genomic_DNA"/>
</dbReference>